<keyword evidence="4" id="KW-1185">Reference proteome</keyword>
<dbReference type="PANTHER" id="PTHR46162">
    <property type="entry name" value="TRAF-LIKE FAMILY PROTEIN"/>
    <property type="match status" value="1"/>
</dbReference>
<feature type="domain" description="MATH" evidence="2">
    <location>
        <begin position="95"/>
        <end position="232"/>
    </location>
</feature>
<dbReference type="CDD" id="cd00121">
    <property type="entry name" value="MATH"/>
    <property type="match status" value="2"/>
</dbReference>
<evidence type="ECO:0000259" key="2">
    <source>
        <dbReference type="PROSITE" id="PS50144"/>
    </source>
</evidence>
<dbReference type="Pfam" id="PF22486">
    <property type="entry name" value="MATH_2"/>
    <property type="match status" value="2"/>
</dbReference>
<keyword evidence="1" id="KW-0472">Membrane</keyword>
<evidence type="ECO:0000256" key="1">
    <source>
        <dbReference type="SAM" id="Phobius"/>
    </source>
</evidence>
<dbReference type="EMBL" id="OU466861">
    <property type="protein sequence ID" value="CAH2067096.1"/>
    <property type="molecule type" value="Genomic_DNA"/>
</dbReference>
<dbReference type="PANTHER" id="PTHR46162:SF58">
    <property type="entry name" value="TRAF-LIKE FAMILY PROTEIN"/>
    <property type="match status" value="1"/>
</dbReference>
<keyword evidence="1" id="KW-1133">Transmembrane helix</keyword>
<dbReference type="SMART" id="SM00061">
    <property type="entry name" value="MATH"/>
    <property type="match status" value="1"/>
</dbReference>
<evidence type="ECO:0000313" key="3">
    <source>
        <dbReference type="EMBL" id="CAH2067096.1"/>
    </source>
</evidence>
<feature type="transmembrane region" description="Helical" evidence="1">
    <location>
        <begin position="12"/>
        <end position="33"/>
    </location>
</feature>
<dbReference type="InterPro" id="IPR002083">
    <property type="entry name" value="MATH/TRAF_dom"/>
</dbReference>
<evidence type="ECO:0000313" key="4">
    <source>
        <dbReference type="Proteomes" id="UP000836841"/>
    </source>
</evidence>
<reference evidence="3 4" key="1">
    <citation type="submission" date="2022-03" db="EMBL/GenBank/DDBJ databases">
        <authorList>
            <person name="Nunn A."/>
            <person name="Chopra R."/>
            <person name="Nunn A."/>
            <person name="Contreras Garrido A."/>
        </authorList>
    </citation>
    <scope>NUCLEOTIDE SEQUENCE [LARGE SCALE GENOMIC DNA]</scope>
</reference>
<dbReference type="Proteomes" id="UP000836841">
    <property type="component" value="Chromosome 5"/>
</dbReference>
<dbReference type="SUPFAM" id="SSF49599">
    <property type="entry name" value="TRAF domain-like"/>
    <property type="match status" value="2"/>
</dbReference>
<gene>
    <name evidence="3" type="ORF">TAV2_LOCUS16884</name>
</gene>
<accession>A0AAU9SIW5</accession>
<feature type="domain" description="MATH" evidence="2">
    <location>
        <begin position="252"/>
        <end position="374"/>
    </location>
</feature>
<keyword evidence="1" id="KW-0812">Transmembrane</keyword>
<dbReference type="InterPro" id="IPR008974">
    <property type="entry name" value="TRAF-like"/>
</dbReference>
<dbReference type="FunFam" id="2.60.210.10:FF:000013">
    <property type="entry name" value="TRAF-like family protein"/>
    <property type="match status" value="1"/>
</dbReference>
<dbReference type="AlphaFoldDB" id="A0AAU9SIW5"/>
<proteinExistence type="predicted"/>
<organism evidence="3 4">
    <name type="scientific">Thlaspi arvense</name>
    <name type="common">Field penny-cress</name>
    <dbReference type="NCBI Taxonomy" id="13288"/>
    <lineage>
        <taxon>Eukaryota</taxon>
        <taxon>Viridiplantae</taxon>
        <taxon>Streptophyta</taxon>
        <taxon>Embryophyta</taxon>
        <taxon>Tracheophyta</taxon>
        <taxon>Spermatophyta</taxon>
        <taxon>Magnoliopsida</taxon>
        <taxon>eudicotyledons</taxon>
        <taxon>Gunneridae</taxon>
        <taxon>Pentapetalae</taxon>
        <taxon>rosids</taxon>
        <taxon>malvids</taxon>
        <taxon>Brassicales</taxon>
        <taxon>Brassicaceae</taxon>
        <taxon>Thlaspideae</taxon>
        <taxon>Thlaspi</taxon>
    </lineage>
</organism>
<sequence length="385" mass="43648">MYTEEKKKNTNYGSIFVYCFFCFVLVVEVARFAKPYYNNLENLMETEAVVEEEEFLDVENSGIVPCTFIGSSSVPARNHKKLSTTVREETRKRPPLSFCVKFESFATLSRLVKDNGDKYESRPFSAGGYNWTFLVYPNVNKPVGSGGYVSLYVKIDNSSFITNQNEVYAWIKFLVYKSTIDTYHELQATEAQRFHLFKQEYGQLNFLEIAYFQNPAHGFIFNGGQSVFGVDIVVSKPSDTWEDFSYDENIRDPLLDWRITKFSTIARSNSYTSDSFSSGGRNWVLKVYPNGAGSAAGNSLSLYLLSASNEKGYVKAKLRVINKNRSNNVEKLVEGWPDAKENGWGVEKLIPLSDIKDASKGFLVDDTIRFEVEIVAFSKTNSLSA</sequence>
<protein>
    <recommendedName>
        <fullName evidence="2">MATH domain-containing protein</fullName>
    </recommendedName>
</protein>
<dbReference type="PROSITE" id="PS50144">
    <property type="entry name" value="MATH"/>
    <property type="match status" value="2"/>
</dbReference>
<name>A0AAU9SIW5_THLAR</name>
<dbReference type="Gene3D" id="2.60.210.10">
    <property type="entry name" value="Apoptosis, Tumor Necrosis Factor Receptor Associated Protein 2, Chain A"/>
    <property type="match status" value="2"/>
</dbReference>